<comment type="function">
    <text evidence="5">Involved in chromosome partition. Localize to both poles of the predivisional cell following completion of DNA replication. Binds to the DNA origin of replication.</text>
</comment>
<evidence type="ECO:0000256" key="4">
    <source>
        <dbReference type="ARBA" id="ARBA00023125"/>
    </source>
</evidence>
<dbReference type="GO" id="GO:0045881">
    <property type="term" value="P:positive regulation of sporulation resulting in formation of a cellular spore"/>
    <property type="evidence" value="ECO:0007669"/>
    <property type="project" value="TreeGrafter"/>
</dbReference>
<evidence type="ECO:0000313" key="9">
    <source>
        <dbReference type="Proteomes" id="UP000198611"/>
    </source>
</evidence>
<dbReference type="FunFam" id="1.10.10.2830:FF:000001">
    <property type="entry name" value="Chromosome partitioning protein ParB"/>
    <property type="match status" value="1"/>
</dbReference>
<dbReference type="GO" id="GO:0005694">
    <property type="term" value="C:chromosome"/>
    <property type="evidence" value="ECO:0007669"/>
    <property type="project" value="TreeGrafter"/>
</dbReference>
<dbReference type="PANTHER" id="PTHR33375:SF1">
    <property type="entry name" value="CHROMOSOME-PARTITIONING PROTEIN PARB-RELATED"/>
    <property type="match status" value="1"/>
</dbReference>
<dbReference type="FunFam" id="3.90.1530.30:FF:000001">
    <property type="entry name" value="Chromosome partitioning protein ParB"/>
    <property type="match status" value="1"/>
</dbReference>
<proteinExistence type="inferred from homology"/>
<evidence type="ECO:0000313" key="8">
    <source>
        <dbReference type="EMBL" id="SFD32803.1"/>
    </source>
</evidence>
<keyword evidence="4" id="KW-0238">DNA-binding</keyword>
<dbReference type="EMBL" id="FOMJ01000004">
    <property type="protein sequence ID" value="SFD32803.1"/>
    <property type="molecule type" value="Genomic_DNA"/>
</dbReference>
<evidence type="ECO:0000256" key="1">
    <source>
        <dbReference type="ARBA" id="ARBA00006295"/>
    </source>
</evidence>
<dbReference type="RefSeq" id="WP_093428079.1">
    <property type="nucleotide sequence ID" value="NZ_FOMJ01000004.1"/>
</dbReference>
<evidence type="ECO:0000256" key="5">
    <source>
        <dbReference type="ARBA" id="ARBA00025472"/>
    </source>
</evidence>
<dbReference type="InterPro" id="IPR036086">
    <property type="entry name" value="ParB/Sulfiredoxin_sf"/>
</dbReference>
<accession>A0A1I1RMA6</accession>
<evidence type="ECO:0000256" key="6">
    <source>
        <dbReference type="SAM" id="MobiDB-lite"/>
    </source>
</evidence>
<protein>
    <recommendedName>
        <fullName evidence="2">Probable chromosome-partitioning protein ParB</fullName>
    </recommendedName>
</protein>
<dbReference type="Gene3D" id="1.10.10.2830">
    <property type="match status" value="1"/>
</dbReference>
<dbReference type="AlphaFoldDB" id="A0A1I1RMA6"/>
<organism evidence="8 9">
    <name type="scientific">Thiohalospira halophila DSM 15071</name>
    <dbReference type="NCBI Taxonomy" id="1123397"/>
    <lineage>
        <taxon>Bacteria</taxon>
        <taxon>Pseudomonadati</taxon>
        <taxon>Pseudomonadota</taxon>
        <taxon>Gammaproteobacteria</taxon>
        <taxon>Thiohalospirales</taxon>
        <taxon>Thiohalospiraceae</taxon>
        <taxon>Thiohalospira</taxon>
    </lineage>
</organism>
<dbReference type="Pfam" id="PF17762">
    <property type="entry name" value="HTH_ParB"/>
    <property type="match status" value="1"/>
</dbReference>
<dbReference type="STRING" id="1123397.SAMN05660831_01430"/>
<dbReference type="InterPro" id="IPR003115">
    <property type="entry name" value="ParB_N"/>
</dbReference>
<dbReference type="SMART" id="SM00470">
    <property type="entry name" value="ParB"/>
    <property type="match status" value="1"/>
</dbReference>
<dbReference type="Pfam" id="PF02195">
    <property type="entry name" value="ParB_N"/>
    <property type="match status" value="1"/>
</dbReference>
<dbReference type="SUPFAM" id="SSF109709">
    <property type="entry name" value="KorB DNA-binding domain-like"/>
    <property type="match status" value="1"/>
</dbReference>
<keyword evidence="9" id="KW-1185">Reference proteome</keyword>
<evidence type="ECO:0000256" key="2">
    <source>
        <dbReference type="ARBA" id="ARBA00022372"/>
    </source>
</evidence>
<evidence type="ECO:0000256" key="3">
    <source>
        <dbReference type="ARBA" id="ARBA00022829"/>
    </source>
</evidence>
<dbReference type="CDD" id="cd16393">
    <property type="entry name" value="SPO0J_N"/>
    <property type="match status" value="1"/>
</dbReference>
<sequence>MSARKRGLGRGLDALLSDPDAAASPTVDRAAGDQLAEVAVERIRRGRYQPRRDMDPDALEELAHSIRMQGVVQPIVVRAVDEEGDIDYEIIAGERRWRAAGMAELATIPAVIREVPDQAALAIALIENIQREELNPIEEAHALHRLIEEFELTHHQVAEAVGRSRVAVTNLLRLMGLEEGARELVEMGALEMGHARALLALEGAEQVRAARDVAERELTVRETEKLVRRLQEGATEPAEPAREDPDVRRLQEDLSERLGAPVKVSQGKQGKGKVEIRYNSLDELEGILAHIK</sequence>
<dbReference type="Pfam" id="PF23552">
    <property type="entry name" value="ParB_C"/>
    <property type="match status" value="1"/>
</dbReference>
<dbReference type="OrthoDB" id="9802051at2"/>
<feature type="compositionally biased region" description="Basic and acidic residues" evidence="6">
    <location>
        <begin position="239"/>
        <end position="249"/>
    </location>
</feature>
<gene>
    <name evidence="8" type="ORF">SAMN05660831_01430</name>
</gene>
<feature type="domain" description="ParB-like N-terminal" evidence="7">
    <location>
        <begin position="36"/>
        <end position="129"/>
    </location>
</feature>
<dbReference type="GO" id="GO:0007059">
    <property type="term" value="P:chromosome segregation"/>
    <property type="evidence" value="ECO:0007669"/>
    <property type="project" value="UniProtKB-KW"/>
</dbReference>
<dbReference type="Proteomes" id="UP000198611">
    <property type="component" value="Unassembled WGS sequence"/>
</dbReference>
<dbReference type="InterPro" id="IPR041468">
    <property type="entry name" value="HTH_ParB/Spo0J"/>
</dbReference>
<comment type="similarity">
    <text evidence="1">Belongs to the ParB family.</text>
</comment>
<dbReference type="InterPro" id="IPR004437">
    <property type="entry name" value="ParB/RepB/Spo0J"/>
</dbReference>
<reference evidence="8 9" key="1">
    <citation type="submission" date="2016-10" db="EMBL/GenBank/DDBJ databases">
        <authorList>
            <person name="de Groot N.N."/>
        </authorList>
    </citation>
    <scope>NUCLEOTIDE SEQUENCE [LARGE SCALE GENOMIC DNA]</scope>
    <source>
        <strain evidence="8 9">HL3</strain>
    </source>
</reference>
<dbReference type="Gene3D" id="3.90.1530.30">
    <property type="match status" value="1"/>
</dbReference>
<keyword evidence="3" id="KW-0159">Chromosome partition</keyword>
<name>A0A1I1RMA6_9GAMM</name>
<evidence type="ECO:0000259" key="7">
    <source>
        <dbReference type="SMART" id="SM00470"/>
    </source>
</evidence>
<dbReference type="NCBIfam" id="TIGR00180">
    <property type="entry name" value="parB_part"/>
    <property type="match status" value="1"/>
</dbReference>
<dbReference type="GO" id="GO:0003677">
    <property type="term" value="F:DNA binding"/>
    <property type="evidence" value="ECO:0007669"/>
    <property type="project" value="UniProtKB-KW"/>
</dbReference>
<dbReference type="PANTHER" id="PTHR33375">
    <property type="entry name" value="CHROMOSOME-PARTITIONING PROTEIN PARB-RELATED"/>
    <property type="match status" value="1"/>
</dbReference>
<dbReference type="SUPFAM" id="SSF110849">
    <property type="entry name" value="ParB/Sulfiredoxin"/>
    <property type="match status" value="1"/>
</dbReference>
<feature type="region of interest" description="Disordered" evidence="6">
    <location>
        <begin position="228"/>
        <end position="249"/>
    </location>
</feature>
<dbReference type="InterPro" id="IPR057240">
    <property type="entry name" value="ParB_dimer_C"/>
</dbReference>
<dbReference type="InterPro" id="IPR050336">
    <property type="entry name" value="Chromosome_partition/occlusion"/>
</dbReference>